<dbReference type="GO" id="GO:0004674">
    <property type="term" value="F:protein serine/threonine kinase activity"/>
    <property type="evidence" value="ECO:0007669"/>
    <property type="project" value="UniProtKB-KW"/>
</dbReference>
<dbReference type="GO" id="GO:0005524">
    <property type="term" value="F:ATP binding"/>
    <property type="evidence" value="ECO:0007669"/>
    <property type="project" value="UniProtKB-KW"/>
</dbReference>
<evidence type="ECO:0000259" key="9">
    <source>
        <dbReference type="PROSITE" id="PS50011"/>
    </source>
</evidence>
<dbReference type="PANTHER" id="PTHR24343:SF558">
    <property type="entry name" value="PROTEIN KINASE DOMAIN-CONTAINING PROTEIN"/>
    <property type="match status" value="1"/>
</dbReference>
<evidence type="ECO:0000256" key="6">
    <source>
        <dbReference type="ARBA" id="ARBA00022840"/>
    </source>
</evidence>
<evidence type="ECO:0000256" key="1">
    <source>
        <dbReference type="ARBA" id="ARBA00012513"/>
    </source>
</evidence>
<dbReference type="SMART" id="SM00220">
    <property type="entry name" value="S_TKc"/>
    <property type="match status" value="1"/>
</dbReference>
<dbReference type="PANTHER" id="PTHR24343">
    <property type="entry name" value="SERINE/THREONINE KINASE"/>
    <property type="match status" value="1"/>
</dbReference>
<dbReference type="OrthoDB" id="193931at2759"/>
<evidence type="ECO:0000256" key="5">
    <source>
        <dbReference type="ARBA" id="ARBA00022777"/>
    </source>
</evidence>
<evidence type="ECO:0000256" key="7">
    <source>
        <dbReference type="ARBA" id="ARBA00047899"/>
    </source>
</evidence>
<proteinExistence type="predicted"/>
<evidence type="ECO:0000256" key="8">
    <source>
        <dbReference type="ARBA" id="ARBA00048679"/>
    </source>
</evidence>
<organism evidence="10 11">
    <name type="scientific">Monoraphidium neglectum</name>
    <dbReference type="NCBI Taxonomy" id="145388"/>
    <lineage>
        <taxon>Eukaryota</taxon>
        <taxon>Viridiplantae</taxon>
        <taxon>Chlorophyta</taxon>
        <taxon>core chlorophytes</taxon>
        <taxon>Chlorophyceae</taxon>
        <taxon>CS clade</taxon>
        <taxon>Sphaeropleales</taxon>
        <taxon>Selenastraceae</taxon>
        <taxon>Monoraphidium</taxon>
    </lineage>
</organism>
<dbReference type="InterPro" id="IPR000719">
    <property type="entry name" value="Prot_kinase_dom"/>
</dbReference>
<dbReference type="Proteomes" id="UP000054498">
    <property type="component" value="Unassembled WGS sequence"/>
</dbReference>
<dbReference type="SUPFAM" id="SSF56112">
    <property type="entry name" value="Protein kinase-like (PK-like)"/>
    <property type="match status" value="1"/>
</dbReference>
<evidence type="ECO:0000256" key="3">
    <source>
        <dbReference type="ARBA" id="ARBA00022679"/>
    </source>
</evidence>
<dbReference type="GeneID" id="25734377"/>
<accession>A0A0D2K5C1</accession>
<dbReference type="KEGG" id="mng:MNEG_16601"/>
<evidence type="ECO:0000256" key="2">
    <source>
        <dbReference type="ARBA" id="ARBA00022527"/>
    </source>
</evidence>
<evidence type="ECO:0000256" key="4">
    <source>
        <dbReference type="ARBA" id="ARBA00022741"/>
    </source>
</evidence>
<reference evidence="10 11" key="1">
    <citation type="journal article" date="2013" name="BMC Genomics">
        <title>Reconstruction of the lipid metabolism for the microalga Monoraphidium neglectum from its genome sequence reveals characteristics suitable for biofuel production.</title>
        <authorList>
            <person name="Bogen C."/>
            <person name="Al-Dilaimi A."/>
            <person name="Albersmeier A."/>
            <person name="Wichmann J."/>
            <person name="Grundmann M."/>
            <person name="Rupp O."/>
            <person name="Lauersen K.J."/>
            <person name="Blifernez-Klassen O."/>
            <person name="Kalinowski J."/>
            <person name="Goesmann A."/>
            <person name="Mussgnug J.H."/>
            <person name="Kruse O."/>
        </authorList>
    </citation>
    <scope>NUCLEOTIDE SEQUENCE [LARGE SCALE GENOMIC DNA]</scope>
    <source>
        <strain evidence="10 11">SAG 48.87</strain>
    </source>
</reference>
<evidence type="ECO:0000313" key="10">
    <source>
        <dbReference type="EMBL" id="KIY91363.1"/>
    </source>
</evidence>
<dbReference type="RefSeq" id="XP_013890383.1">
    <property type="nucleotide sequence ID" value="XM_014034929.1"/>
</dbReference>
<keyword evidence="3 10" id="KW-0808">Transferase</keyword>
<dbReference type="GO" id="GO:0106310">
    <property type="term" value="F:protein serine kinase activity"/>
    <property type="evidence" value="ECO:0007669"/>
    <property type="project" value="RHEA"/>
</dbReference>
<dbReference type="Pfam" id="PF00069">
    <property type="entry name" value="Pkinase"/>
    <property type="match status" value="1"/>
</dbReference>
<dbReference type="AlphaFoldDB" id="A0A0D2K5C1"/>
<evidence type="ECO:0000313" key="11">
    <source>
        <dbReference type="Proteomes" id="UP000054498"/>
    </source>
</evidence>
<dbReference type="Gene3D" id="1.10.510.10">
    <property type="entry name" value="Transferase(Phosphotransferase) domain 1"/>
    <property type="match status" value="1"/>
</dbReference>
<sequence length="233" mass="24748">MLAVDFCHKRGVVNRDLNPENILLTGAAAAPSRRRAGSRGCAHEGVGEGWRKLVGRGADAAPTPGVPQSRLGVLGDIIHPSNFRSLDLSSDLQMIPQLPLPVVKICDFGSSKRDGYAAAFAKAGTLCYNAPEVLLNADRAAAYDSRPADVWSCGVILYVLLTGSVPFGTFEDTTGAPPPADVSFRVLAHMVGGHYALPPDVPASDGCRQLLARMLRPNPAERITVDEILQDLP</sequence>
<keyword evidence="6" id="KW-0067">ATP-binding</keyword>
<name>A0A0D2K5C1_9CHLO</name>
<keyword evidence="11" id="KW-1185">Reference proteome</keyword>
<dbReference type="EC" id="2.7.11.1" evidence="1"/>
<dbReference type="PROSITE" id="PS50011">
    <property type="entry name" value="PROTEIN_KINASE_DOM"/>
    <property type="match status" value="1"/>
</dbReference>
<comment type="catalytic activity">
    <reaction evidence="7">
        <text>L-threonyl-[protein] + ATP = O-phospho-L-threonyl-[protein] + ADP + H(+)</text>
        <dbReference type="Rhea" id="RHEA:46608"/>
        <dbReference type="Rhea" id="RHEA-COMP:11060"/>
        <dbReference type="Rhea" id="RHEA-COMP:11605"/>
        <dbReference type="ChEBI" id="CHEBI:15378"/>
        <dbReference type="ChEBI" id="CHEBI:30013"/>
        <dbReference type="ChEBI" id="CHEBI:30616"/>
        <dbReference type="ChEBI" id="CHEBI:61977"/>
        <dbReference type="ChEBI" id="CHEBI:456216"/>
        <dbReference type="EC" id="2.7.11.1"/>
    </reaction>
</comment>
<keyword evidence="4" id="KW-0547">Nucleotide-binding</keyword>
<protein>
    <recommendedName>
        <fullName evidence="1">non-specific serine/threonine protein kinase</fullName>
        <ecNumber evidence="1">2.7.11.1</ecNumber>
    </recommendedName>
</protein>
<keyword evidence="2" id="KW-0723">Serine/threonine-protein kinase</keyword>
<keyword evidence="5 10" id="KW-0418">Kinase</keyword>
<dbReference type="EMBL" id="KK106770">
    <property type="protein sequence ID" value="KIY91363.1"/>
    <property type="molecule type" value="Genomic_DNA"/>
</dbReference>
<gene>
    <name evidence="10" type="ORF">MNEG_16601</name>
</gene>
<comment type="catalytic activity">
    <reaction evidence="8">
        <text>L-seryl-[protein] + ATP = O-phospho-L-seryl-[protein] + ADP + H(+)</text>
        <dbReference type="Rhea" id="RHEA:17989"/>
        <dbReference type="Rhea" id="RHEA-COMP:9863"/>
        <dbReference type="Rhea" id="RHEA-COMP:11604"/>
        <dbReference type="ChEBI" id="CHEBI:15378"/>
        <dbReference type="ChEBI" id="CHEBI:29999"/>
        <dbReference type="ChEBI" id="CHEBI:30616"/>
        <dbReference type="ChEBI" id="CHEBI:83421"/>
        <dbReference type="ChEBI" id="CHEBI:456216"/>
        <dbReference type="EC" id="2.7.11.1"/>
    </reaction>
</comment>
<dbReference type="InterPro" id="IPR011009">
    <property type="entry name" value="Kinase-like_dom_sf"/>
</dbReference>
<feature type="domain" description="Protein kinase" evidence="9">
    <location>
        <begin position="1"/>
        <end position="233"/>
    </location>
</feature>